<dbReference type="AlphaFoldDB" id="A0A7S0QI12"/>
<gene>
    <name evidence="2" type="ORF">CCUR1050_LOCUS9376</name>
</gene>
<dbReference type="EMBL" id="HBEZ01016938">
    <property type="protein sequence ID" value="CAD8631696.1"/>
    <property type="molecule type" value="Transcribed_RNA"/>
</dbReference>
<feature type="coiled-coil region" evidence="1">
    <location>
        <begin position="347"/>
        <end position="512"/>
    </location>
</feature>
<reference evidence="2" key="1">
    <citation type="submission" date="2021-01" db="EMBL/GenBank/DDBJ databases">
        <authorList>
            <person name="Corre E."/>
            <person name="Pelletier E."/>
            <person name="Niang G."/>
            <person name="Scheremetjew M."/>
            <person name="Finn R."/>
            <person name="Kale V."/>
            <person name="Holt S."/>
            <person name="Cochrane G."/>
            <person name="Meng A."/>
            <person name="Brown T."/>
            <person name="Cohen L."/>
        </authorList>
    </citation>
    <scope>NUCLEOTIDE SEQUENCE</scope>
    <source>
        <strain evidence="2">CCAP979/52</strain>
    </source>
</reference>
<evidence type="ECO:0000256" key="1">
    <source>
        <dbReference type="SAM" id="Coils"/>
    </source>
</evidence>
<feature type="coiled-coil region" evidence="1">
    <location>
        <begin position="150"/>
        <end position="304"/>
    </location>
</feature>
<organism evidence="2">
    <name type="scientific">Cryptomonas curvata</name>
    <dbReference type="NCBI Taxonomy" id="233186"/>
    <lineage>
        <taxon>Eukaryota</taxon>
        <taxon>Cryptophyceae</taxon>
        <taxon>Cryptomonadales</taxon>
        <taxon>Cryptomonadaceae</taxon>
        <taxon>Cryptomonas</taxon>
    </lineage>
</organism>
<protein>
    <submittedName>
        <fullName evidence="2">Uncharacterized protein</fullName>
    </submittedName>
</protein>
<accession>A0A7S0QI12</accession>
<sequence length="659" mass="74102">MSLAEKAAACQLILKLVIADIRKADETEQAFNGQISLLNETIVTSDLEIQRLQSCTSELESSLSCSIQEQNSLTQLNGHLTDQKFELETKIQSLETIKEDLIAQQKILIKEKDALVVEKNVLMSENERLLDCQTLIQEKLDHQVKLHVDHIKLQNNISELSEQIIAASEALQTSEEARLAAESRSNEFDANIQALQRLLDVQKQVCDDAEIRCQQTEDMLLSEKRRMEGMLSLKAEFEAQILTLQKNLDRNEASAMESSRRHAVETEQLRCEMESRVSEELAVVNRLSTQVESLKDELSSMHRTSVEGDRVRDEQEEKIVSLQSDLEVKALKIEELSILSGHLQDGLQAENKRIAEINENNSLLGRELELVLGKMKISESALNDSNRLNLQLSDTIKLMQGKLDSIENELEKRSRDSVSKIEKAHTIEIDRLKNELEHVAKKLATVNAELDQHKAETETFKSENSALLHKLYHELERKKKDLNEAILAAATIEKEKEGLENLLARTEKALKESSTFNEESEVTIAGLKAALKQESTKLCEATAIRKQLEKHYLRQIEDLLSNRPVVSSQEDSKGHGRRALSVLAGENSLENTQLLSPSCTGDRKTPMKARLRERSRNAYASHLADVIGSPAAIGDGASHSEDMDCSVRLQGVTKAKMQR</sequence>
<proteinExistence type="predicted"/>
<evidence type="ECO:0000313" key="2">
    <source>
        <dbReference type="EMBL" id="CAD8631696.1"/>
    </source>
</evidence>
<name>A0A7S0QI12_9CRYP</name>
<keyword evidence="1" id="KW-0175">Coiled coil</keyword>